<feature type="region of interest" description="Disordered" evidence="11">
    <location>
        <begin position="1"/>
        <end position="41"/>
    </location>
</feature>
<dbReference type="HAMAP" id="MF_00096">
    <property type="entry name" value="MutS"/>
    <property type="match status" value="1"/>
</dbReference>
<dbReference type="SUPFAM" id="SSF48334">
    <property type="entry name" value="DNA repair protein MutS, domain III"/>
    <property type="match status" value="1"/>
</dbReference>
<dbReference type="InterPro" id="IPR000432">
    <property type="entry name" value="DNA_mismatch_repair_MutS_C"/>
</dbReference>
<dbReference type="NCBIfam" id="TIGR01070">
    <property type="entry name" value="mutS1"/>
    <property type="match status" value="1"/>
</dbReference>
<dbReference type="Gene3D" id="3.30.420.110">
    <property type="entry name" value="MutS, connector domain"/>
    <property type="match status" value="1"/>
</dbReference>
<dbReference type="InterPro" id="IPR007696">
    <property type="entry name" value="DNA_mismatch_repair_MutS_core"/>
</dbReference>
<evidence type="ECO:0000313" key="13">
    <source>
        <dbReference type="EMBL" id="ETH31796.1"/>
    </source>
</evidence>
<dbReference type="PROSITE" id="PS00486">
    <property type="entry name" value="DNA_MISMATCH_REPAIR_2"/>
    <property type="match status" value="1"/>
</dbReference>
<feature type="domain" description="DNA mismatch repair proteins mutS family" evidence="12">
    <location>
        <begin position="737"/>
        <end position="753"/>
    </location>
</feature>
<dbReference type="EMBL" id="AXSB02000011">
    <property type="protein sequence ID" value="ETH31796.1"/>
    <property type="molecule type" value="Genomic_DNA"/>
</dbReference>
<dbReference type="Pfam" id="PF05188">
    <property type="entry name" value="MutS_II"/>
    <property type="match status" value="1"/>
</dbReference>
<feature type="binding site" evidence="9">
    <location>
        <begin position="663"/>
        <end position="670"/>
    </location>
    <ligand>
        <name>ATP</name>
        <dbReference type="ChEBI" id="CHEBI:30616"/>
    </ligand>
</feature>
<accession>A0AAI9NFF9</accession>
<evidence type="ECO:0000256" key="1">
    <source>
        <dbReference type="ARBA" id="ARBA00006271"/>
    </source>
</evidence>
<dbReference type="CDD" id="cd03284">
    <property type="entry name" value="ABC_MutS1"/>
    <property type="match status" value="1"/>
</dbReference>
<dbReference type="FunFam" id="1.10.1420.10:FF:000002">
    <property type="entry name" value="DNA mismatch repair protein MutS"/>
    <property type="match status" value="1"/>
</dbReference>
<keyword evidence="3 9" id="KW-0547">Nucleotide-binding</keyword>
<dbReference type="Pfam" id="PF05190">
    <property type="entry name" value="MutS_IV"/>
    <property type="match status" value="1"/>
</dbReference>
<dbReference type="InterPro" id="IPR007695">
    <property type="entry name" value="DNA_mismatch_repair_MutS-lik_N"/>
</dbReference>
<dbReference type="PIRSF" id="PIRSF037677">
    <property type="entry name" value="DNA_mis_repair_Msh6"/>
    <property type="match status" value="1"/>
</dbReference>
<dbReference type="InterPro" id="IPR027417">
    <property type="entry name" value="P-loop_NTPase"/>
</dbReference>
<dbReference type="InterPro" id="IPR045076">
    <property type="entry name" value="MutS"/>
</dbReference>
<dbReference type="GO" id="GO:0006298">
    <property type="term" value="P:mismatch repair"/>
    <property type="evidence" value="ECO:0007669"/>
    <property type="project" value="UniProtKB-UniRule"/>
</dbReference>
<keyword evidence="6 9" id="KW-0238">DNA-binding</keyword>
<evidence type="ECO:0000256" key="10">
    <source>
        <dbReference type="RuleBase" id="RU003756"/>
    </source>
</evidence>
<evidence type="ECO:0000256" key="3">
    <source>
        <dbReference type="ARBA" id="ARBA00022741"/>
    </source>
</evidence>
<keyword evidence="7 9" id="KW-0234">DNA repair</keyword>
<comment type="similarity">
    <text evidence="1 9 10">Belongs to the DNA mismatch repair MutS family.</text>
</comment>
<dbReference type="PANTHER" id="PTHR11361:SF34">
    <property type="entry name" value="DNA MISMATCH REPAIR PROTEIN MSH1, MITOCHONDRIAL"/>
    <property type="match status" value="1"/>
</dbReference>
<dbReference type="Proteomes" id="UP000018679">
    <property type="component" value="Unassembled WGS sequence"/>
</dbReference>
<reference evidence="13 14" key="1">
    <citation type="journal article" date="2013" name="Genome Announc.">
        <title>Genome Sequences of 28 Bordetella pertussis U.S. Outbreak Strains Dating from 2010 to 2012.</title>
        <authorList>
            <person name="Harvill E.T."/>
            <person name="Goodfield L.L."/>
            <person name="Ivanov Y."/>
            <person name="Meyer J.A."/>
            <person name="Newth C."/>
            <person name="Cassiday P."/>
            <person name="Tondella M.L."/>
            <person name="Liao P."/>
            <person name="Zimmerman J."/>
            <person name="Meert K."/>
            <person name="Wessel D."/>
            <person name="Berger J."/>
            <person name="Dean J.M."/>
            <person name="Holubkov R."/>
            <person name="Burr J."/>
            <person name="Liu T."/>
            <person name="Brinkac L."/>
            <person name="Kim M."/>
            <person name="Losada L."/>
        </authorList>
    </citation>
    <scope>NUCLEOTIDE SEQUENCE [LARGE SCALE GENOMIC DNA]</scope>
    <source>
        <strain evidence="13 14">CHLA-26</strain>
    </source>
</reference>
<organism evidence="13 14">
    <name type="scientific">Bordetella pertussis CHLA-26</name>
    <dbReference type="NCBI Taxonomy" id="1331284"/>
    <lineage>
        <taxon>Bacteria</taxon>
        <taxon>Pseudomonadati</taxon>
        <taxon>Pseudomonadota</taxon>
        <taxon>Betaproteobacteria</taxon>
        <taxon>Burkholderiales</taxon>
        <taxon>Alcaligenaceae</taxon>
        <taxon>Bordetella</taxon>
    </lineage>
</organism>
<evidence type="ECO:0000256" key="2">
    <source>
        <dbReference type="ARBA" id="ARBA00021982"/>
    </source>
</evidence>
<evidence type="ECO:0000256" key="9">
    <source>
        <dbReference type="HAMAP-Rule" id="MF_00096"/>
    </source>
</evidence>
<dbReference type="GO" id="GO:0140664">
    <property type="term" value="F:ATP-dependent DNA damage sensor activity"/>
    <property type="evidence" value="ECO:0007669"/>
    <property type="project" value="InterPro"/>
</dbReference>
<comment type="caution">
    <text evidence="13">The sequence shown here is derived from an EMBL/GenBank/DDBJ whole genome shotgun (WGS) entry which is preliminary data.</text>
</comment>
<evidence type="ECO:0000259" key="12">
    <source>
        <dbReference type="PROSITE" id="PS00486"/>
    </source>
</evidence>
<dbReference type="Gene3D" id="3.40.1170.10">
    <property type="entry name" value="DNA repair protein MutS, domain I"/>
    <property type="match status" value="1"/>
</dbReference>
<dbReference type="AlphaFoldDB" id="A0AAI9NFF9"/>
<dbReference type="GO" id="GO:0003684">
    <property type="term" value="F:damaged DNA binding"/>
    <property type="evidence" value="ECO:0007669"/>
    <property type="project" value="UniProtKB-UniRule"/>
</dbReference>
<dbReference type="GO" id="GO:0030983">
    <property type="term" value="F:mismatched DNA binding"/>
    <property type="evidence" value="ECO:0007669"/>
    <property type="project" value="InterPro"/>
</dbReference>
<dbReference type="SUPFAM" id="SSF53150">
    <property type="entry name" value="DNA repair protein MutS, domain II"/>
    <property type="match status" value="1"/>
</dbReference>
<evidence type="ECO:0000256" key="8">
    <source>
        <dbReference type="ARBA" id="ARBA00024647"/>
    </source>
</evidence>
<keyword evidence="5 9" id="KW-0067">ATP-binding</keyword>
<name>A0AAI9NFF9_BORPT</name>
<dbReference type="Pfam" id="PF05192">
    <property type="entry name" value="MutS_III"/>
    <property type="match status" value="1"/>
</dbReference>
<dbReference type="InterPro" id="IPR016151">
    <property type="entry name" value="DNA_mismatch_repair_MutS_N"/>
</dbReference>
<dbReference type="SUPFAM" id="SSF55271">
    <property type="entry name" value="DNA repair protein MutS, domain I"/>
    <property type="match status" value="1"/>
</dbReference>
<evidence type="ECO:0000256" key="6">
    <source>
        <dbReference type="ARBA" id="ARBA00023125"/>
    </source>
</evidence>
<dbReference type="SMART" id="SM00534">
    <property type="entry name" value="MUTSac"/>
    <property type="match status" value="1"/>
</dbReference>
<sequence length="913" mass="99473">MLRNASSRDTMAARRLPHGGPRGRPDTILPMSSTPKQTTGDALAGHTPMMQQYLRLKAEAGPLLLFYRMGDFYEMFYEDAERAARLLNLTLTKRGNSNGTPIPMAGIPVHAMEQYLARLVALGESVAICEQIGDPAAAKGPVERRIVRIVTPGTLTDEALLPAKADRALAAVCVTGKREPRAGLAWLNLASGAFHVTECAPAQLESELHRIAPAELIQAESAELHMAFEGARTRVPDWHFEADGARAQLLAHFKTDSLGGFDVEDMPAAVCAAGALLRYAARTQSQALAHVQTIAAERSGQYVLLDPVTRRNLELTQTLSGEESPTLFSLLDGCRTPMGSRLLRRWLHHPLRENEPVLARQHAIATMLTARQEGEQTFAAAGLLETLRDALNAFPDIERIAARVALRSVRPRELASLRDALAALPALHASLTPLSGSPRARELAAQLAMPPDIGELLARAVASEPAVAIRDGGVIAAGFDSELDELRALATDGGDFLVQLEARERERTGIGNLRVEFNRVHGFYIEVTKGQTDKVPEDYRRRQTLKNAERYITPELKTWEDRVLSAQDRSLAREKWLYEQLLDALAQYVRPLSQCASALAELDTLAALAEHARRHDWVAPELIDGAEIDIEAGRHPVVERAIERFTPNGCRLDQTRRMLLITGPNMGGKSTYMRQVALIALLARTGSFVPATRARVGRLDRIFTRIGAADDLAGGRSTFMMEMTEAAAILAASTPASLVLMDEIGRGTSTYDGLALAWAIAYRLLTHNRALTLFATHYFELTRLPAEQPTAANVHLAAAESAGGIVFLHEVREGPASRSYGIQVAQRAGVPAAVIRQASRELERLEAQGAPTPQLGLFAAALDADVQSQAMTEQAEDAAALAQLRDQLVAIDPDSLTPREALDALYRLKQHLT</sequence>
<dbReference type="InterPro" id="IPR036187">
    <property type="entry name" value="DNA_mismatch_repair_MutS_sf"/>
</dbReference>
<keyword evidence="4 9" id="KW-0227">DNA damage</keyword>
<proteinExistence type="inferred from homology"/>
<gene>
    <name evidence="9 13" type="primary">mutS</name>
    <name evidence="13" type="ORF">L566_2003</name>
</gene>
<dbReference type="NCBIfam" id="NF003810">
    <property type="entry name" value="PRK05399.1"/>
    <property type="match status" value="1"/>
</dbReference>
<dbReference type="Pfam" id="PF01624">
    <property type="entry name" value="MutS_I"/>
    <property type="match status" value="1"/>
</dbReference>
<evidence type="ECO:0000313" key="14">
    <source>
        <dbReference type="Proteomes" id="UP000018679"/>
    </source>
</evidence>
<comment type="function">
    <text evidence="8 9">This protein is involved in the repair of mismatches in DNA. It is possible that it carries out the mismatch recognition step. This protein has a weak ATPase activity.</text>
</comment>
<dbReference type="InterPro" id="IPR007860">
    <property type="entry name" value="DNA_mmatch_repair_MutS_con_dom"/>
</dbReference>
<dbReference type="SUPFAM" id="SSF52540">
    <property type="entry name" value="P-loop containing nucleoside triphosphate hydrolases"/>
    <property type="match status" value="1"/>
</dbReference>
<dbReference type="InterPro" id="IPR007861">
    <property type="entry name" value="DNA_mismatch_repair_MutS_clamp"/>
</dbReference>
<dbReference type="PANTHER" id="PTHR11361">
    <property type="entry name" value="DNA MISMATCH REPAIR PROTEIN MUTS FAMILY MEMBER"/>
    <property type="match status" value="1"/>
</dbReference>
<dbReference type="Gene3D" id="6.10.140.430">
    <property type="match status" value="1"/>
</dbReference>
<dbReference type="SMART" id="SM00533">
    <property type="entry name" value="MUTSd"/>
    <property type="match status" value="1"/>
</dbReference>
<dbReference type="InterPro" id="IPR017261">
    <property type="entry name" value="DNA_mismatch_repair_MutS/MSH"/>
</dbReference>
<evidence type="ECO:0000256" key="11">
    <source>
        <dbReference type="SAM" id="MobiDB-lite"/>
    </source>
</evidence>
<dbReference type="Gene3D" id="3.40.50.300">
    <property type="entry name" value="P-loop containing nucleotide triphosphate hydrolases"/>
    <property type="match status" value="1"/>
</dbReference>
<evidence type="ECO:0000256" key="7">
    <source>
        <dbReference type="ARBA" id="ARBA00023204"/>
    </source>
</evidence>
<dbReference type="Gene3D" id="1.10.1420.10">
    <property type="match status" value="2"/>
</dbReference>
<evidence type="ECO:0000256" key="4">
    <source>
        <dbReference type="ARBA" id="ARBA00022763"/>
    </source>
</evidence>
<dbReference type="InterPro" id="IPR036678">
    <property type="entry name" value="MutS_con_dom_sf"/>
</dbReference>
<dbReference type="InterPro" id="IPR005748">
    <property type="entry name" value="DNA_mismatch_repair_MutS"/>
</dbReference>
<dbReference type="Pfam" id="PF00488">
    <property type="entry name" value="MutS_V"/>
    <property type="match status" value="1"/>
</dbReference>
<dbReference type="FunFam" id="3.40.1170.10:FF:000001">
    <property type="entry name" value="DNA mismatch repair protein MutS"/>
    <property type="match status" value="1"/>
</dbReference>
<dbReference type="GO" id="GO:0005524">
    <property type="term" value="F:ATP binding"/>
    <property type="evidence" value="ECO:0007669"/>
    <property type="project" value="UniProtKB-UniRule"/>
</dbReference>
<dbReference type="GO" id="GO:0005829">
    <property type="term" value="C:cytosol"/>
    <property type="evidence" value="ECO:0007669"/>
    <property type="project" value="TreeGrafter"/>
</dbReference>
<protein>
    <recommendedName>
        <fullName evidence="2 9">DNA mismatch repair protein MutS</fullName>
    </recommendedName>
</protein>
<feature type="compositionally biased region" description="Polar residues" evidence="11">
    <location>
        <begin position="30"/>
        <end position="40"/>
    </location>
</feature>
<evidence type="ECO:0000256" key="5">
    <source>
        <dbReference type="ARBA" id="ARBA00022840"/>
    </source>
</evidence>